<dbReference type="PANTHER" id="PTHR40077:SF2">
    <property type="entry name" value="MEMBRANE PROTEIN"/>
    <property type="match status" value="1"/>
</dbReference>
<feature type="domain" description="DUF3817" evidence="7">
    <location>
        <begin position="19"/>
        <end position="105"/>
    </location>
</feature>
<keyword evidence="5 6" id="KW-0472">Membrane</keyword>
<dbReference type="Proteomes" id="UP001240236">
    <property type="component" value="Unassembled WGS sequence"/>
</dbReference>
<evidence type="ECO:0000256" key="1">
    <source>
        <dbReference type="ARBA" id="ARBA00004651"/>
    </source>
</evidence>
<keyword evidence="2" id="KW-1003">Cell membrane</keyword>
<accession>A0AAE3W017</accession>
<dbReference type="GO" id="GO:0005886">
    <property type="term" value="C:plasma membrane"/>
    <property type="evidence" value="ECO:0007669"/>
    <property type="project" value="UniProtKB-SubCell"/>
</dbReference>
<dbReference type="AlphaFoldDB" id="A0AAE3W017"/>
<proteinExistence type="predicted"/>
<evidence type="ECO:0000256" key="5">
    <source>
        <dbReference type="ARBA" id="ARBA00023136"/>
    </source>
</evidence>
<feature type="transmembrane region" description="Helical" evidence="6">
    <location>
        <begin position="25"/>
        <end position="47"/>
    </location>
</feature>
<dbReference type="NCBIfam" id="TIGR03954">
    <property type="entry name" value="integ_memb_HG"/>
    <property type="match status" value="1"/>
</dbReference>
<protein>
    <submittedName>
        <fullName evidence="8">Integral membrane protein</fullName>
    </submittedName>
</protein>
<keyword evidence="9" id="KW-1185">Reference proteome</keyword>
<dbReference type="Pfam" id="PF12823">
    <property type="entry name" value="DUF3817"/>
    <property type="match status" value="1"/>
</dbReference>
<evidence type="ECO:0000313" key="9">
    <source>
        <dbReference type="Proteomes" id="UP001240236"/>
    </source>
</evidence>
<name>A0AAE3W017_9ACTN</name>
<dbReference type="InterPro" id="IPR023845">
    <property type="entry name" value="DUF3817_TM"/>
</dbReference>
<comment type="subcellular location">
    <subcellularLocation>
        <location evidence="1">Cell membrane</location>
        <topology evidence="1">Multi-pass membrane protein</topology>
    </subcellularLocation>
</comment>
<evidence type="ECO:0000256" key="4">
    <source>
        <dbReference type="ARBA" id="ARBA00022989"/>
    </source>
</evidence>
<evidence type="ECO:0000259" key="7">
    <source>
        <dbReference type="Pfam" id="PF12823"/>
    </source>
</evidence>
<evidence type="ECO:0000256" key="6">
    <source>
        <dbReference type="SAM" id="Phobius"/>
    </source>
</evidence>
<keyword evidence="4 6" id="KW-1133">Transmembrane helix</keyword>
<evidence type="ECO:0000256" key="2">
    <source>
        <dbReference type="ARBA" id="ARBA00022475"/>
    </source>
</evidence>
<feature type="transmembrane region" description="Helical" evidence="6">
    <location>
        <begin position="84"/>
        <end position="101"/>
    </location>
</feature>
<keyword evidence="3 6" id="KW-0812">Transmembrane</keyword>
<evidence type="ECO:0000313" key="8">
    <source>
        <dbReference type="EMBL" id="MDQ0366457.1"/>
    </source>
</evidence>
<organism evidence="8 9">
    <name type="scientific">Catenuloplanes indicus</name>
    <dbReference type="NCBI Taxonomy" id="137267"/>
    <lineage>
        <taxon>Bacteria</taxon>
        <taxon>Bacillati</taxon>
        <taxon>Actinomycetota</taxon>
        <taxon>Actinomycetes</taxon>
        <taxon>Micromonosporales</taxon>
        <taxon>Micromonosporaceae</taxon>
        <taxon>Catenuloplanes</taxon>
    </lineage>
</organism>
<gene>
    <name evidence="8" type="ORF">J2S42_003126</name>
</gene>
<sequence length="122" mass="13545">MTTPALAPDEGKAAVRGALTRYRTIAYIVGVVLILLVVIGMPLKYIWDQPAVVQGIGPAHGFLYMVYLIAAFDLGRRANWPLKRMLLVMLAGTVPFLSFYAERIVTARWVPAPARTDHQPMH</sequence>
<dbReference type="EMBL" id="JAUSUZ010000001">
    <property type="protein sequence ID" value="MDQ0366457.1"/>
    <property type="molecule type" value="Genomic_DNA"/>
</dbReference>
<feature type="transmembrane region" description="Helical" evidence="6">
    <location>
        <begin position="53"/>
        <end position="72"/>
    </location>
</feature>
<comment type="caution">
    <text evidence="8">The sequence shown here is derived from an EMBL/GenBank/DDBJ whole genome shotgun (WGS) entry which is preliminary data.</text>
</comment>
<evidence type="ECO:0000256" key="3">
    <source>
        <dbReference type="ARBA" id="ARBA00022692"/>
    </source>
</evidence>
<reference evidence="8 9" key="1">
    <citation type="submission" date="2023-07" db="EMBL/GenBank/DDBJ databases">
        <title>Sequencing the genomes of 1000 actinobacteria strains.</title>
        <authorList>
            <person name="Klenk H.-P."/>
        </authorList>
    </citation>
    <scope>NUCLEOTIDE SEQUENCE [LARGE SCALE GENOMIC DNA]</scope>
    <source>
        <strain evidence="8 9">DSM 44709</strain>
    </source>
</reference>
<dbReference type="PANTHER" id="PTHR40077">
    <property type="entry name" value="MEMBRANE PROTEIN-RELATED"/>
    <property type="match status" value="1"/>
</dbReference>